<evidence type="ECO:0000313" key="4">
    <source>
        <dbReference type="Proteomes" id="UP000671914"/>
    </source>
</evidence>
<protein>
    <recommendedName>
        <fullName evidence="5">Lytic transglycosylase domain-containing protein</fullName>
    </recommendedName>
</protein>
<dbReference type="RefSeq" id="WP_210898603.1">
    <property type="nucleotide sequence ID" value="NZ_CP071696.1"/>
</dbReference>
<evidence type="ECO:0000256" key="1">
    <source>
        <dbReference type="SAM" id="MobiDB-lite"/>
    </source>
</evidence>
<name>A0A975FMP3_9MICO</name>
<feature type="region of interest" description="Disordered" evidence="1">
    <location>
        <begin position="196"/>
        <end position="220"/>
    </location>
</feature>
<feature type="signal peptide" evidence="2">
    <location>
        <begin position="1"/>
        <end position="29"/>
    </location>
</feature>
<dbReference type="Proteomes" id="UP000671914">
    <property type="component" value="Chromosome"/>
</dbReference>
<sequence>MLVRGRVVALAAGLLLTALLAVPTPAASADEDAPSWDEVEAAKQDADARAAEVVRIESLLSELTDRAAELGERAVAAAGAAEETRRAHDEAAARASALGTRADAAAAAAREDRERLSRVVARLARSGSVDPSMRLLLGTGAGEDAAELLDGLTSASRIAERLSGMSERARAQAAEADSLRAQADIAAAERERLAGEAEARAADAERERAAAEADAARTGEQADTLVAQLASLRDRSVDLERRYRAGVAAAEAAAERERAAPAAAGREPETWASAPAGVLVDPDGARAYAAAAIGSYGWGENEYTCLVLLWNRESSWRADALNPESGAYGIPQSLPAGKMASAGPDWLTNPETQIDWGLAYISGRYGAPCGAWAHSEAVNWY</sequence>
<dbReference type="InterPro" id="IPR023346">
    <property type="entry name" value="Lysozyme-like_dom_sf"/>
</dbReference>
<reference evidence="3" key="1">
    <citation type="submission" date="2021-03" db="EMBL/GenBank/DDBJ databases">
        <title>Agromyces archimandritus sp. nov., isolated from the cockroach Archimandrita tessellata.</title>
        <authorList>
            <person name="Guzman J."/>
            <person name="Ortuzar M."/>
            <person name="Poehlein A."/>
            <person name="Daniel R."/>
            <person name="Trujillo M."/>
            <person name="Vilcinskas A."/>
        </authorList>
    </citation>
    <scope>NUCLEOTIDE SEQUENCE</scope>
    <source>
        <strain evidence="3">G127AT</strain>
    </source>
</reference>
<proteinExistence type="predicted"/>
<evidence type="ECO:0000313" key="3">
    <source>
        <dbReference type="EMBL" id="QTX04724.1"/>
    </source>
</evidence>
<dbReference type="EMBL" id="CP071696">
    <property type="protein sequence ID" value="QTX04724.1"/>
    <property type="molecule type" value="Genomic_DNA"/>
</dbReference>
<keyword evidence="2" id="KW-0732">Signal</keyword>
<evidence type="ECO:0008006" key="5">
    <source>
        <dbReference type="Google" id="ProtNLM"/>
    </source>
</evidence>
<evidence type="ECO:0000256" key="2">
    <source>
        <dbReference type="SAM" id="SignalP"/>
    </source>
</evidence>
<feature type="chain" id="PRO_5037547835" description="Lytic transglycosylase domain-containing protein" evidence="2">
    <location>
        <begin position="30"/>
        <end position="381"/>
    </location>
</feature>
<accession>A0A975FMP3</accession>
<gene>
    <name evidence="3" type="ORF">G127AT_00125</name>
</gene>
<dbReference type="AlphaFoldDB" id="A0A975FMP3"/>
<keyword evidence="4" id="KW-1185">Reference proteome</keyword>
<dbReference type="SUPFAM" id="SSF53955">
    <property type="entry name" value="Lysozyme-like"/>
    <property type="match status" value="1"/>
</dbReference>
<dbReference type="KEGG" id="aarc:G127AT_00125"/>
<feature type="compositionally biased region" description="Basic and acidic residues" evidence="1">
    <location>
        <begin position="196"/>
        <end position="217"/>
    </location>
</feature>
<organism evidence="3 4">
    <name type="scientific">Agromyces archimandritae</name>
    <dbReference type="NCBI Taxonomy" id="2781962"/>
    <lineage>
        <taxon>Bacteria</taxon>
        <taxon>Bacillati</taxon>
        <taxon>Actinomycetota</taxon>
        <taxon>Actinomycetes</taxon>
        <taxon>Micrococcales</taxon>
        <taxon>Microbacteriaceae</taxon>
        <taxon>Agromyces</taxon>
    </lineage>
</organism>